<evidence type="ECO:0000256" key="2">
    <source>
        <dbReference type="ARBA" id="ARBA00022801"/>
    </source>
</evidence>
<dbReference type="Pfam" id="PF03009">
    <property type="entry name" value="GDPD"/>
    <property type="match status" value="1"/>
</dbReference>
<keyword evidence="9" id="KW-1185">Reference proteome</keyword>
<dbReference type="SMART" id="SM00248">
    <property type="entry name" value="ANK"/>
    <property type="match status" value="6"/>
</dbReference>
<dbReference type="PANTHER" id="PTHR22958">
    <property type="entry name" value="GLYCEROPHOSPHORYL DIESTER PHOSPHODIESTERASE"/>
    <property type="match status" value="1"/>
</dbReference>
<name>A0A0L0HFZ5_SPIPD</name>
<feature type="domain" description="GP-PDE" evidence="7">
    <location>
        <begin position="794"/>
        <end position="1094"/>
    </location>
</feature>
<dbReference type="Pfam" id="PF12796">
    <property type="entry name" value="Ank_2"/>
    <property type="match status" value="3"/>
</dbReference>
<dbReference type="OrthoDB" id="197419at2759"/>
<dbReference type="InterPro" id="IPR004331">
    <property type="entry name" value="SPX_dom"/>
</dbReference>
<dbReference type="VEuPathDB" id="FungiDB:SPPG_05227"/>
<protein>
    <submittedName>
        <fullName evidence="8">Uncharacterized protein</fullName>
    </submittedName>
</protein>
<feature type="compositionally biased region" description="Basic and acidic residues" evidence="5">
    <location>
        <begin position="895"/>
        <end position="904"/>
    </location>
</feature>
<feature type="repeat" description="ANK" evidence="4">
    <location>
        <begin position="488"/>
        <end position="509"/>
    </location>
</feature>
<dbReference type="OMA" id="WTPMEHA"/>
<keyword evidence="2" id="KW-0378">Hydrolase</keyword>
<dbReference type="GO" id="GO:0047389">
    <property type="term" value="F:glycerophosphocholine phosphodiesterase activity"/>
    <property type="evidence" value="ECO:0007669"/>
    <property type="project" value="TreeGrafter"/>
</dbReference>
<dbReference type="AlphaFoldDB" id="A0A0L0HFZ5"/>
<feature type="region of interest" description="Disordered" evidence="5">
    <location>
        <begin position="888"/>
        <end position="908"/>
    </location>
</feature>
<evidence type="ECO:0000313" key="8">
    <source>
        <dbReference type="EMBL" id="KNC99854.1"/>
    </source>
</evidence>
<dbReference type="PROSITE" id="PS51382">
    <property type="entry name" value="SPX"/>
    <property type="match status" value="1"/>
</dbReference>
<dbReference type="InterPro" id="IPR017946">
    <property type="entry name" value="PLC-like_Pdiesterase_TIM-brl"/>
</dbReference>
<dbReference type="InterPro" id="IPR002110">
    <property type="entry name" value="Ankyrin_rpt"/>
</dbReference>
<dbReference type="RefSeq" id="XP_016607894.1">
    <property type="nucleotide sequence ID" value="XM_016753451.1"/>
</dbReference>
<dbReference type="Pfam" id="PF03105">
    <property type="entry name" value="SPX"/>
    <property type="match status" value="2"/>
</dbReference>
<dbReference type="PROSITE" id="PS51704">
    <property type="entry name" value="GP_PDE"/>
    <property type="match status" value="1"/>
</dbReference>
<organism evidence="8 9">
    <name type="scientific">Spizellomyces punctatus (strain DAOM BR117)</name>
    <dbReference type="NCBI Taxonomy" id="645134"/>
    <lineage>
        <taxon>Eukaryota</taxon>
        <taxon>Fungi</taxon>
        <taxon>Fungi incertae sedis</taxon>
        <taxon>Chytridiomycota</taxon>
        <taxon>Chytridiomycota incertae sedis</taxon>
        <taxon>Chytridiomycetes</taxon>
        <taxon>Spizellomycetales</taxon>
        <taxon>Spizellomycetaceae</taxon>
        <taxon>Spizellomyces</taxon>
    </lineage>
</organism>
<dbReference type="GO" id="GO:0046475">
    <property type="term" value="P:glycerophospholipid catabolic process"/>
    <property type="evidence" value="ECO:0007669"/>
    <property type="project" value="TreeGrafter"/>
</dbReference>
<dbReference type="FunCoup" id="A0A0L0HFZ5">
    <property type="interactions" value="54"/>
</dbReference>
<dbReference type="Gene3D" id="3.20.20.190">
    <property type="entry name" value="Phosphatidylinositol (PI) phosphodiesterase"/>
    <property type="match status" value="1"/>
</dbReference>
<evidence type="ECO:0000256" key="1">
    <source>
        <dbReference type="ARBA" id="ARBA00022737"/>
    </source>
</evidence>
<evidence type="ECO:0000256" key="4">
    <source>
        <dbReference type="PROSITE-ProRule" id="PRU00023"/>
    </source>
</evidence>
<dbReference type="PROSITE" id="PS50297">
    <property type="entry name" value="ANK_REP_REGION"/>
    <property type="match status" value="3"/>
</dbReference>
<evidence type="ECO:0000259" key="7">
    <source>
        <dbReference type="PROSITE" id="PS51704"/>
    </source>
</evidence>
<evidence type="ECO:0000256" key="5">
    <source>
        <dbReference type="SAM" id="MobiDB-lite"/>
    </source>
</evidence>
<dbReference type="eggNOG" id="KOG2421">
    <property type="taxonomic scope" value="Eukaryota"/>
</dbReference>
<dbReference type="InterPro" id="IPR057506">
    <property type="entry name" value="C2_GPCPD1"/>
</dbReference>
<evidence type="ECO:0000259" key="6">
    <source>
        <dbReference type="PROSITE" id="PS51382"/>
    </source>
</evidence>
<dbReference type="SUPFAM" id="SSF51695">
    <property type="entry name" value="PLC-like phosphodiesterases"/>
    <property type="match status" value="1"/>
</dbReference>
<dbReference type="PROSITE" id="PS50088">
    <property type="entry name" value="ANK_REPEAT"/>
    <property type="match status" value="3"/>
</dbReference>
<keyword evidence="1" id="KW-0677">Repeat</keyword>
<dbReference type="PANTHER" id="PTHR22958:SF1">
    <property type="entry name" value="GLYCEROPHOSPHOCHOLINE PHOSPHODIESTERASE GPCPD1"/>
    <property type="match status" value="1"/>
</dbReference>
<dbReference type="eggNOG" id="KOG4177">
    <property type="taxonomic scope" value="Eukaryota"/>
</dbReference>
<accession>A0A0L0HFZ5</accession>
<gene>
    <name evidence="8" type="ORF">SPPG_05227</name>
</gene>
<keyword evidence="3 4" id="KW-0040">ANK repeat</keyword>
<dbReference type="InterPro" id="IPR036770">
    <property type="entry name" value="Ankyrin_rpt-contain_sf"/>
</dbReference>
<dbReference type="CDD" id="cd08572">
    <property type="entry name" value="GDPD_GDE5_like"/>
    <property type="match status" value="1"/>
</dbReference>
<reference evidence="8 9" key="1">
    <citation type="submission" date="2009-08" db="EMBL/GenBank/DDBJ databases">
        <title>The Genome Sequence of Spizellomyces punctatus strain DAOM BR117.</title>
        <authorList>
            <consortium name="The Broad Institute Genome Sequencing Platform"/>
            <person name="Russ C."/>
            <person name="Cuomo C."/>
            <person name="Shea T."/>
            <person name="Young S.K."/>
            <person name="Zeng Q."/>
            <person name="Koehrsen M."/>
            <person name="Haas B."/>
            <person name="Borodovsky M."/>
            <person name="Guigo R."/>
            <person name="Alvarado L."/>
            <person name="Berlin A."/>
            <person name="Bochicchio J."/>
            <person name="Borenstein D."/>
            <person name="Chapman S."/>
            <person name="Chen Z."/>
            <person name="Engels R."/>
            <person name="Freedman E."/>
            <person name="Gellesch M."/>
            <person name="Goldberg J."/>
            <person name="Griggs A."/>
            <person name="Gujja S."/>
            <person name="Heiman D."/>
            <person name="Hepburn T."/>
            <person name="Howarth C."/>
            <person name="Jen D."/>
            <person name="Larson L."/>
            <person name="Lewis B."/>
            <person name="Mehta T."/>
            <person name="Park D."/>
            <person name="Pearson M."/>
            <person name="Roberts A."/>
            <person name="Saif S."/>
            <person name="Shenoy N."/>
            <person name="Sisk P."/>
            <person name="Stolte C."/>
            <person name="Sykes S."/>
            <person name="Thomson T."/>
            <person name="Walk T."/>
            <person name="White J."/>
            <person name="Yandava C."/>
            <person name="Burger G."/>
            <person name="Gray M.W."/>
            <person name="Holland P.W.H."/>
            <person name="King N."/>
            <person name="Lang F.B.F."/>
            <person name="Roger A.J."/>
            <person name="Ruiz-Trillo I."/>
            <person name="Lander E."/>
            <person name="Nusbaum C."/>
        </authorList>
    </citation>
    <scope>NUCLEOTIDE SEQUENCE [LARGE SCALE GENOMIC DNA]</scope>
    <source>
        <strain evidence="8 9">DAOM BR117</strain>
    </source>
</reference>
<dbReference type="SUPFAM" id="SSF48403">
    <property type="entry name" value="Ankyrin repeat"/>
    <property type="match status" value="1"/>
</dbReference>
<feature type="repeat" description="ANK" evidence="4">
    <location>
        <begin position="529"/>
        <end position="561"/>
    </location>
</feature>
<proteinExistence type="predicted"/>
<dbReference type="InterPro" id="IPR030395">
    <property type="entry name" value="GP_PDE_dom"/>
</dbReference>
<dbReference type="STRING" id="645134.A0A0L0HFZ5"/>
<dbReference type="EMBL" id="KQ257457">
    <property type="protein sequence ID" value="KNC99854.1"/>
    <property type="molecule type" value="Genomic_DNA"/>
</dbReference>
<dbReference type="Gene3D" id="1.25.40.20">
    <property type="entry name" value="Ankyrin repeat-containing domain"/>
    <property type="match status" value="2"/>
</dbReference>
<feature type="repeat" description="ANK" evidence="4">
    <location>
        <begin position="455"/>
        <end position="487"/>
    </location>
</feature>
<dbReference type="Proteomes" id="UP000053201">
    <property type="component" value="Unassembled WGS sequence"/>
</dbReference>
<dbReference type="Pfam" id="PF25329">
    <property type="entry name" value="C2_GDE1"/>
    <property type="match status" value="1"/>
</dbReference>
<dbReference type="eggNOG" id="KOG1162">
    <property type="taxonomic scope" value="Eukaryota"/>
</dbReference>
<feature type="domain" description="SPX" evidence="6">
    <location>
        <begin position="1"/>
        <end position="145"/>
    </location>
</feature>
<evidence type="ECO:0000256" key="3">
    <source>
        <dbReference type="ARBA" id="ARBA00023043"/>
    </source>
</evidence>
<dbReference type="GeneID" id="27688619"/>
<evidence type="ECO:0000313" key="9">
    <source>
        <dbReference type="Proteomes" id="UP000053201"/>
    </source>
</evidence>
<sequence>MKFGRTLVKYQVPEWSAQYIAYKSLKRAIKHAKRLLDVKGPKDSETEEAITAFIKMVEIEAKKINGFWSNQYSATERRLRLSKEQLEQKDVRSIPNDEVVETINEIKVQLYLVLRYLEMNRTGFRKILKKFDKKLDVELSEKLWAEKVAVYPFCTDTSLENMLQVVDDLSEKAQSIQHSLWDDAQATPSPDIHYAFPAEVQAALKADDVTLLSIVMEKIRSPAPGQALSTAEEKRTYCSILVKACQRNALKCIAHLVQQPDLVSTPLPGDINQRTILHRLAVLGPNLLRQPGGGMVPSSGIGRDDPTLLQYILSHIPSNVANSALRVKDFLGRTPLHYTALYGMPSTAKVLLNFLSDGILKGSQWVDDDGHSPLFYAVVRGFVDVLLVLLPRWNNVDELGDAFQDTDLVEHRQLQSYVAGQQINPGESVLSSPLITPSQSMAALMDIPLQPTRTNPSTPLALACTFGHAEVVRVLLEHGANSNVCNDDGESPLHLCARGGHIVCVRLLLGQVDGATWAKANCDSKDRSFGRTPLFLAAMEGHIECVKALLDAGASVQIVDSAGLNPHEYAVFRAHNEVAAILRSHVTPYTVKPANIEISSVAQAVVVERAYGHRYLKGQSMIRLYLGSLDLRRRDPPVRLDDKRIPAQMAPGTFRLTISAKNAVGDPAIFDLPLLEPVPEPIVFYAENFEQVSLQFDIHPAYGEATKKARLIGRASALLSTVKTSLWQEKTPLGGSVDVPIMSSHSLEIIGSVTFEFVVVKPFVHGNLKGDGARTWRSQMTKVVGHRGLGMNKAAHVANGRGHLQLGENTLLSFITAGALGAEYVEFDVQLTKDLVPVLYHDFRVWETGYHLPLSALTVEEFLALRPKERPSRKLAWATNGHLRRTMSMSDASEESLKAADERASWPTRGNDDGSVQLPFATLEETLKKVPTKIGFNVEVKYPNLQEAEQDELQNAEINVFCDKILEGIFDNAGDRNIYFSSFHPEVCWMLSMKQNHYPVFFLTEGGTDTTYDARCNSLLDAVRFATRAGCLGIVTKVDPILEAPGLIRAIRESGLLLFTYGGLNNEVENAKLQRSYGVDAIIVDKVRSVFTEFQKV</sequence>
<dbReference type="InterPro" id="IPR051578">
    <property type="entry name" value="GDPD"/>
</dbReference>
<dbReference type="InParanoid" id="A0A0L0HFZ5"/>